<evidence type="ECO:0000313" key="1">
    <source>
        <dbReference type="EMBL" id="MFL9845488.1"/>
    </source>
</evidence>
<dbReference type="Proteomes" id="UP001629156">
    <property type="component" value="Unassembled WGS sequence"/>
</dbReference>
<dbReference type="EMBL" id="JBELPZ010000017">
    <property type="protein sequence ID" value="MFL9845488.1"/>
    <property type="molecule type" value="Genomic_DNA"/>
</dbReference>
<proteinExistence type="predicted"/>
<evidence type="ECO:0008006" key="3">
    <source>
        <dbReference type="Google" id="ProtNLM"/>
    </source>
</evidence>
<gene>
    <name evidence="1" type="ORF">ABS766_13755</name>
</gene>
<dbReference type="SUPFAM" id="SSF51395">
    <property type="entry name" value="FMN-linked oxidoreductases"/>
    <property type="match status" value="1"/>
</dbReference>
<accession>A0ABW8YZ03</accession>
<evidence type="ECO:0000313" key="2">
    <source>
        <dbReference type="Proteomes" id="UP001629156"/>
    </source>
</evidence>
<name>A0ABW8YZ03_9FLAO</name>
<protein>
    <recommendedName>
        <fullName evidence="3">NADH:flavin oxidoreductase / NADH oxidase family protein</fullName>
    </recommendedName>
</protein>
<reference evidence="1 2" key="1">
    <citation type="submission" date="2024-06" db="EMBL/GenBank/DDBJ databases">
        <authorList>
            <person name="Kaempfer P."/>
            <person name="Viver T."/>
        </authorList>
    </citation>
    <scope>NUCLEOTIDE SEQUENCE [LARGE SCALE GENOMIC DNA]</scope>
    <source>
        <strain evidence="1 2">ST-119</strain>
    </source>
</reference>
<dbReference type="RefSeq" id="WP_408085770.1">
    <property type="nucleotide sequence ID" value="NZ_JBELPZ010000017.1"/>
</dbReference>
<sequence length="45" mass="5215">MRRGDFDLVAVGRSILHDPEWVQKVKAGHFDQLKPFDAESLKTLY</sequence>
<dbReference type="InterPro" id="IPR013785">
    <property type="entry name" value="Aldolase_TIM"/>
</dbReference>
<keyword evidence="2" id="KW-1185">Reference proteome</keyword>
<organism evidence="1 2">
    <name type="scientific">Flavobacterium rhizosphaerae</name>
    <dbReference type="NCBI Taxonomy" id="3163298"/>
    <lineage>
        <taxon>Bacteria</taxon>
        <taxon>Pseudomonadati</taxon>
        <taxon>Bacteroidota</taxon>
        <taxon>Flavobacteriia</taxon>
        <taxon>Flavobacteriales</taxon>
        <taxon>Flavobacteriaceae</taxon>
        <taxon>Flavobacterium</taxon>
    </lineage>
</organism>
<dbReference type="Gene3D" id="3.20.20.70">
    <property type="entry name" value="Aldolase class I"/>
    <property type="match status" value="1"/>
</dbReference>
<comment type="caution">
    <text evidence="1">The sequence shown here is derived from an EMBL/GenBank/DDBJ whole genome shotgun (WGS) entry which is preliminary data.</text>
</comment>